<dbReference type="EMBL" id="LGUT01003586">
    <property type="protein sequence ID" value="KOG85177.1"/>
    <property type="molecule type" value="Genomic_DNA"/>
</dbReference>
<dbReference type="SMART" id="SM00823">
    <property type="entry name" value="PKS_PP"/>
    <property type="match status" value="1"/>
</dbReference>
<comment type="caution">
    <text evidence="4">The sequence shown here is derived from an EMBL/GenBank/DDBJ whole genome shotgun (WGS) entry which is preliminary data.</text>
</comment>
<keyword evidence="2" id="KW-0597">Phosphoprotein</keyword>
<dbReference type="Pfam" id="PF00550">
    <property type="entry name" value="PP-binding"/>
    <property type="match status" value="1"/>
</dbReference>
<sequence length="83" mass="9239">MVRDDVVDLMVSTFEVAPDDIRDDASLEELGLDSMAQVELADRIGATLGLDIPEEEFTASSTLEDIVEALQRRQERQKEARSS</sequence>
<dbReference type="InterPro" id="IPR020806">
    <property type="entry name" value="PKS_PP-bd"/>
</dbReference>
<name>A0ABR5IVL3_9ACTN</name>
<dbReference type="InterPro" id="IPR009081">
    <property type="entry name" value="PP-bd_ACP"/>
</dbReference>
<proteinExistence type="predicted"/>
<gene>
    <name evidence="4" type="ORF">ADK38_38160</name>
</gene>
<dbReference type="Proteomes" id="UP000037020">
    <property type="component" value="Unassembled WGS sequence"/>
</dbReference>
<keyword evidence="5" id="KW-1185">Reference proteome</keyword>
<dbReference type="SUPFAM" id="SSF47336">
    <property type="entry name" value="ACP-like"/>
    <property type="match status" value="1"/>
</dbReference>
<dbReference type="InterPro" id="IPR036736">
    <property type="entry name" value="ACP-like_sf"/>
</dbReference>
<protein>
    <recommendedName>
        <fullName evidence="3">Carrier domain-containing protein</fullName>
    </recommendedName>
</protein>
<evidence type="ECO:0000313" key="4">
    <source>
        <dbReference type="EMBL" id="KOG85177.1"/>
    </source>
</evidence>
<accession>A0ABR5IVL3</accession>
<feature type="domain" description="Carrier" evidence="3">
    <location>
        <begin position="1"/>
        <end position="74"/>
    </location>
</feature>
<dbReference type="Gene3D" id="1.10.1200.10">
    <property type="entry name" value="ACP-like"/>
    <property type="match status" value="1"/>
</dbReference>
<dbReference type="PROSITE" id="PS00012">
    <property type="entry name" value="PHOSPHOPANTETHEINE"/>
    <property type="match status" value="1"/>
</dbReference>
<evidence type="ECO:0000256" key="1">
    <source>
        <dbReference type="ARBA" id="ARBA00022450"/>
    </source>
</evidence>
<evidence type="ECO:0000256" key="2">
    <source>
        <dbReference type="ARBA" id="ARBA00022553"/>
    </source>
</evidence>
<organism evidence="4 5">
    <name type="scientific">Streptomyces varsoviensis</name>
    <dbReference type="NCBI Taxonomy" id="67373"/>
    <lineage>
        <taxon>Bacteria</taxon>
        <taxon>Bacillati</taxon>
        <taxon>Actinomycetota</taxon>
        <taxon>Actinomycetes</taxon>
        <taxon>Kitasatosporales</taxon>
        <taxon>Streptomycetaceae</taxon>
        <taxon>Streptomyces</taxon>
    </lineage>
</organism>
<dbReference type="InterPro" id="IPR006162">
    <property type="entry name" value="Ppantetheine_attach_site"/>
</dbReference>
<keyword evidence="1" id="KW-0596">Phosphopantetheine</keyword>
<dbReference type="PROSITE" id="PS50075">
    <property type="entry name" value="CARRIER"/>
    <property type="match status" value="1"/>
</dbReference>
<dbReference type="RefSeq" id="WP_030881717.1">
    <property type="nucleotide sequence ID" value="NZ_JBIRHZ010000005.1"/>
</dbReference>
<reference evidence="4 5" key="1">
    <citation type="submission" date="2015-07" db="EMBL/GenBank/DDBJ databases">
        <authorList>
            <person name="Ju K.-S."/>
            <person name="Doroghazi J.R."/>
            <person name="Metcalf W.W."/>
        </authorList>
    </citation>
    <scope>NUCLEOTIDE SEQUENCE [LARGE SCALE GENOMIC DNA]</scope>
    <source>
        <strain evidence="4 5">NRRL B-3589</strain>
    </source>
</reference>
<evidence type="ECO:0000259" key="3">
    <source>
        <dbReference type="PROSITE" id="PS50075"/>
    </source>
</evidence>
<evidence type="ECO:0000313" key="5">
    <source>
        <dbReference type="Proteomes" id="UP000037020"/>
    </source>
</evidence>